<dbReference type="AlphaFoldDB" id="A0A382LKL6"/>
<name>A0A382LKL6_9ZZZZ</name>
<evidence type="ECO:0000256" key="2">
    <source>
        <dbReference type="SAM" id="MobiDB-lite"/>
    </source>
</evidence>
<reference evidence="3" key="1">
    <citation type="submission" date="2018-05" db="EMBL/GenBank/DDBJ databases">
        <authorList>
            <person name="Lanie J.A."/>
            <person name="Ng W.-L."/>
            <person name="Kazmierczak K.M."/>
            <person name="Andrzejewski T.M."/>
            <person name="Davidsen T.M."/>
            <person name="Wayne K.J."/>
            <person name="Tettelin H."/>
            <person name="Glass J.I."/>
            <person name="Rusch D."/>
            <person name="Podicherti R."/>
            <person name="Tsui H.-C.T."/>
            <person name="Winkler M.E."/>
        </authorList>
    </citation>
    <scope>NUCLEOTIDE SEQUENCE</scope>
</reference>
<protein>
    <submittedName>
        <fullName evidence="3">Uncharacterized protein</fullName>
    </submittedName>
</protein>
<proteinExistence type="predicted"/>
<organism evidence="3">
    <name type="scientific">marine metagenome</name>
    <dbReference type="NCBI Taxonomy" id="408172"/>
    <lineage>
        <taxon>unclassified sequences</taxon>
        <taxon>metagenomes</taxon>
        <taxon>ecological metagenomes</taxon>
    </lineage>
</organism>
<accession>A0A382LKL6</accession>
<feature type="non-terminal residue" evidence="3">
    <location>
        <position position="1"/>
    </location>
</feature>
<sequence>VYVKTLKADLAVSEANNMKLEQSISDQRAVIEQVQADFKKQQEISKKLQETNLTLAKELADTEEKFNKVNASGKKRDVGALALKKAKIMEKVINKGTANANRCFEIATGSPLTEKEKNATKKSQINPECPSIANPNYVPYN</sequence>
<keyword evidence="1" id="KW-0175">Coiled coil</keyword>
<dbReference type="EMBL" id="UINC01087666">
    <property type="protein sequence ID" value="SVC37229.1"/>
    <property type="molecule type" value="Genomic_DNA"/>
</dbReference>
<feature type="coiled-coil region" evidence="1">
    <location>
        <begin position="3"/>
        <end position="65"/>
    </location>
</feature>
<gene>
    <name evidence="3" type="ORF">METZ01_LOCUS290083</name>
</gene>
<feature type="region of interest" description="Disordered" evidence="2">
    <location>
        <begin position="113"/>
        <end position="141"/>
    </location>
</feature>
<evidence type="ECO:0000313" key="3">
    <source>
        <dbReference type="EMBL" id="SVC37229.1"/>
    </source>
</evidence>
<evidence type="ECO:0000256" key="1">
    <source>
        <dbReference type="SAM" id="Coils"/>
    </source>
</evidence>